<keyword evidence="3" id="KW-1185">Reference proteome</keyword>
<dbReference type="EMBL" id="JBANRG010000039">
    <property type="protein sequence ID" value="KAK7448129.1"/>
    <property type="molecule type" value="Genomic_DNA"/>
</dbReference>
<protein>
    <recommendedName>
        <fullName evidence="1">HD domain-containing protein</fullName>
    </recommendedName>
</protein>
<dbReference type="InterPro" id="IPR006674">
    <property type="entry name" value="HD_domain"/>
</dbReference>
<dbReference type="InterPro" id="IPR052567">
    <property type="entry name" value="OP_Dioxygenase"/>
</dbReference>
<evidence type="ECO:0000259" key="1">
    <source>
        <dbReference type="Pfam" id="PF01966"/>
    </source>
</evidence>
<organism evidence="2 3">
    <name type="scientific">Marasmiellus scandens</name>
    <dbReference type="NCBI Taxonomy" id="2682957"/>
    <lineage>
        <taxon>Eukaryota</taxon>
        <taxon>Fungi</taxon>
        <taxon>Dikarya</taxon>
        <taxon>Basidiomycota</taxon>
        <taxon>Agaricomycotina</taxon>
        <taxon>Agaricomycetes</taxon>
        <taxon>Agaricomycetidae</taxon>
        <taxon>Agaricales</taxon>
        <taxon>Marasmiineae</taxon>
        <taxon>Omphalotaceae</taxon>
        <taxon>Marasmiellus</taxon>
    </lineage>
</organism>
<dbReference type="Pfam" id="PF01966">
    <property type="entry name" value="HD"/>
    <property type="match status" value="1"/>
</dbReference>
<dbReference type="Proteomes" id="UP001498398">
    <property type="component" value="Unassembled WGS sequence"/>
</dbReference>
<dbReference type="PANTHER" id="PTHR40202:SF1">
    <property type="entry name" value="HD DOMAIN-CONTAINING PROTEIN"/>
    <property type="match status" value="1"/>
</dbReference>
<sequence>MSAESSEKIINALFDLLTSHGEGDYFGESISQLDHSLQAAHLAKQAGAADTTVAAALLHDCGQIIPLEIIHGQLGVQQRGIDVDMILPSGESVGRHEHDHIGASYLASLGFPSTVCELVHDHVVAKRYLTAVEDGYYENLSKTSKNSLQFQGGPFSPEQIHEFEQDHLFAEKVAMRRFDDAAKIVGAEVPNLEAYRPVLERALSHH</sequence>
<comment type="caution">
    <text evidence="2">The sequence shown here is derived from an EMBL/GenBank/DDBJ whole genome shotgun (WGS) entry which is preliminary data.</text>
</comment>
<accession>A0ABR1J4R3</accession>
<dbReference type="SUPFAM" id="SSF109604">
    <property type="entry name" value="HD-domain/PDEase-like"/>
    <property type="match status" value="1"/>
</dbReference>
<evidence type="ECO:0000313" key="2">
    <source>
        <dbReference type="EMBL" id="KAK7448129.1"/>
    </source>
</evidence>
<dbReference type="Gene3D" id="1.10.3210.10">
    <property type="entry name" value="Hypothetical protein af1432"/>
    <property type="match status" value="1"/>
</dbReference>
<proteinExistence type="predicted"/>
<feature type="domain" description="HD" evidence="1">
    <location>
        <begin position="34"/>
        <end position="124"/>
    </location>
</feature>
<dbReference type="PANTHER" id="PTHR40202">
    <property type="match status" value="1"/>
</dbReference>
<reference evidence="2 3" key="1">
    <citation type="submission" date="2024-01" db="EMBL/GenBank/DDBJ databases">
        <title>A draft genome for the cacao thread blight pathogen Marasmiellus scandens.</title>
        <authorList>
            <person name="Baruah I.K."/>
            <person name="Leung J."/>
            <person name="Bukari Y."/>
            <person name="Amoako-Attah I."/>
            <person name="Meinhardt L.W."/>
            <person name="Bailey B.A."/>
            <person name="Cohen S.P."/>
        </authorList>
    </citation>
    <scope>NUCLEOTIDE SEQUENCE [LARGE SCALE GENOMIC DNA]</scope>
    <source>
        <strain evidence="2 3">GH-19</strain>
    </source>
</reference>
<name>A0ABR1J4R3_9AGAR</name>
<gene>
    <name evidence="2" type="ORF">VKT23_013888</name>
</gene>
<evidence type="ECO:0000313" key="3">
    <source>
        <dbReference type="Proteomes" id="UP001498398"/>
    </source>
</evidence>